<keyword evidence="1" id="KW-1185">Reference proteome</keyword>
<name>A0A915K5D7_ROMCU</name>
<dbReference type="Proteomes" id="UP000887565">
    <property type="component" value="Unplaced"/>
</dbReference>
<sequence>MYLRPESLSKIPQAKISSPDNFDISKASIKEILCCDTISSLIFKFTVQKGQNFRRNFRQTHKSLRQLKLSITRSQFVQVMVRLHAAAYEFSPVFNFLTASCTEQCPKCDVCISSPKKRSVKFFRLVGLCKFPVKLYNLATSITYGWYKRKASRSPFKECPQRIASGGNNFSSIFCTSVNLVVTLLKNSKKRLKRSLTNVSKTTLRFSSTIEIRVNAYELCFVTHISQSTAKIGLFSSIGRYPFFLLGLNGL</sequence>
<accession>A0A915K5D7</accession>
<protein>
    <submittedName>
        <fullName evidence="2">Uncharacterized protein</fullName>
    </submittedName>
</protein>
<reference evidence="2" key="1">
    <citation type="submission" date="2022-11" db="UniProtKB">
        <authorList>
            <consortium name="WormBaseParasite"/>
        </authorList>
    </citation>
    <scope>IDENTIFICATION</scope>
</reference>
<dbReference type="AlphaFoldDB" id="A0A915K5D7"/>
<evidence type="ECO:0000313" key="2">
    <source>
        <dbReference type="WBParaSite" id="nRc.2.0.1.t33414-RA"/>
    </source>
</evidence>
<proteinExistence type="predicted"/>
<organism evidence="1 2">
    <name type="scientific">Romanomermis culicivorax</name>
    <name type="common">Nematode worm</name>
    <dbReference type="NCBI Taxonomy" id="13658"/>
    <lineage>
        <taxon>Eukaryota</taxon>
        <taxon>Metazoa</taxon>
        <taxon>Ecdysozoa</taxon>
        <taxon>Nematoda</taxon>
        <taxon>Enoplea</taxon>
        <taxon>Dorylaimia</taxon>
        <taxon>Mermithida</taxon>
        <taxon>Mermithoidea</taxon>
        <taxon>Mermithidae</taxon>
        <taxon>Romanomermis</taxon>
    </lineage>
</organism>
<dbReference type="WBParaSite" id="nRc.2.0.1.t33414-RA">
    <property type="protein sequence ID" value="nRc.2.0.1.t33414-RA"/>
    <property type="gene ID" value="nRc.2.0.1.g33414"/>
</dbReference>
<evidence type="ECO:0000313" key="1">
    <source>
        <dbReference type="Proteomes" id="UP000887565"/>
    </source>
</evidence>